<comment type="caution">
    <text evidence="1">The sequence shown here is derived from an EMBL/GenBank/DDBJ whole genome shotgun (WGS) entry which is preliminary data.</text>
</comment>
<reference evidence="1 2" key="1">
    <citation type="submission" date="2017-06" db="EMBL/GenBank/DDBJ databases">
        <authorList>
            <person name="Kim H.J."/>
            <person name="Triplett B.A."/>
        </authorList>
    </citation>
    <scope>NUCLEOTIDE SEQUENCE [LARGE SCALE GENOMIC DNA]</scope>
    <source>
        <strain evidence="1 2">13146</strain>
    </source>
</reference>
<sequence>MDNAAPAPTAHGDADSSLLEGLFQLAVNGQTQGWEFDQIDNEVYARLLSTYGVDGKKAA</sequence>
<dbReference type="EMBL" id="NIVS01000043">
    <property type="protein sequence ID" value="OWQ51153.1"/>
    <property type="molecule type" value="Genomic_DNA"/>
</dbReference>
<dbReference type="AlphaFoldDB" id="A0A246HJC8"/>
<gene>
    <name evidence="1" type="ORF">CEE60_15655</name>
</gene>
<evidence type="ECO:0000313" key="1">
    <source>
        <dbReference type="EMBL" id="OWQ51153.1"/>
    </source>
</evidence>
<accession>A0A246HJC8</accession>
<protein>
    <submittedName>
        <fullName evidence="1">Uncharacterized protein</fullName>
    </submittedName>
</protein>
<name>A0A246HJC8_STEMA</name>
<proteinExistence type="predicted"/>
<dbReference type="Proteomes" id="UP000198157">
    <property type="component" value="Unassembled WGS sequence"/>
</dbReference>
<organism evidence="1 2">
    <name type="scientific">Stenotrophomonas maltophilia</name>
    <name type="common">Pseudomonas maltophilia</name>
    <name type="synonym">Xanthomonas maltophilia</name>
    <dbReference type="NCBI Taxonomy" id="40324"/>
    <lineage>
        <taxon>Bacteria</taxon>
        <taxon>Pseudomonadati</taxon>
        <taxon>Pseudomonadota</taxon>
        <taxon>Gammaproteobacteria</taxon>
        <taxon>Lysobacterales</taxon>
        <taxon>Lysobacteraceae</taxon>
        <taxon>Stenotrophomonas</taxon>
        <taxon>Stenotrophomonas maltophilia group</taxon>
    </lineage>
</organism>
<dbReference type="OrthoDB" id="6042000at2"/>
<evidence type="ECO:0000313" key="2">
    <source>
        <dbReference type="Proteomes" id="UP000198157"/>
    </source>
</evidence>